<dbReference type="SMART" id="SM00822">
    <property type="entry name" value="PKS_KR"/>
    <property type="match status" value="1"/>
</dbReference>
<dbReference type="InterPro" id="IPR020904">
    <property type="entry name" value="Sc_DH/Rdtase_CS"/>
</dbReference>
<evidence type="ECO:0000313" key="6">
    <source>
        <dbReference type="Proteomes" id="UP000323454"/>
    </source>
</evidence>
<dbReference type="FunFam" id="3.40.50.720:FF:000047">
    <property type="entry name" value="NADP-dependent L-serine/L-allo-threonine dehydrogenase"/>
    <property type="match status" value="1"/>
</dbReference>
<dbReference type="GO" id="GO:0016616">
    <property type="term" value="F:oxidoreductase activity, acting on the CH-OH group of donors, NAD or NADP as acceptor"/>
    <property type="evidence" value="ECO:0007669"/>
    <property type="project" value="UniProtKB-ARBA"/>
</dbReference>
<reference evidence="5 6" key="2">
    <citation type="submission" date="2019-09" db="EMBL/GenBank/DDBJ databases">
        <authorList>
            <person name="Jin C."/>
        </authorList>
    </citation>
    <scope>NUCLEOTIDE SEQUENCE [LARGE SCALE GENOMIC DNA]</scope>
    <source>
        <strain evidence="5 6">AN110305</strain>
    </source>
</reference>
<evidence type="ECO:0000256" key="2">
    <source>
        <dbReference type="ARBA" id="ARBA00023002"/>
    </source>
</evidence>
<keyword evidence="6" id="KW-1185">Reference proteome</keyword>
<dbReference type="PROSITE" id="PS00061">
    <property type="entry name" value="ADH_SHORT"/>
    <property type="match status" value="1"/>
</dbReference>
<dbReference type="SUPFAM" id="SSF51735">
    <property type="entry name" value="NAD(P)-binding Rossmann-fold domains"/>
    <property type="match status" value="1"/>
</dbReference>
<dbReference type="InterPro" id="IPR036291">
    <property type="entry name" value="NAD(P)-bd_dom_sf"/>
</dbReference>
<protein>
    <submittedName>
        <fullName evidence="5">SDR family oxidoreductase</fullName>
    </submittedName>
</protein>
<accession>A0A5B2X6Q9</accession>
<dbReference type="Pfam" id="PF00106">
    <property type="entry name" value="adh_short"/>
    <property type="match status" value="1"/>
</dbReference>
<dbReference type="Gene3D" id="3.40.50.720">
    <property type="entry name" value="NAD(P)-binding Rossmann-like Domain"/>
    <property type="match status" value="1"/>
</dbReference>
<dbReference type="InterPro" id="IPR002347">
    <property type="entry name" value="SDR_fam"/>
</dbReference>
<gene>
    <name evidence="5" type="ORF">F0L68_23820</name>
</gene>
<dbReference type="PANTHER" id="PTHR44196:SF1">
    <property type="entry name" value="DEHYDROGENASE_REDUCTASE SDR FAMILY MEMBER 7B"/>
    <property type="match status" value="1"/>
</dbReference>
<proteinExistence type="inferred from homology"/>
<dbReference type="OrthoDB" id="9775296at2"/>
<dbReference type="Proteomes" id="UP000323454">
    <property type="component" value="Unassembled WGS sequence"/>
</dbReference>
<name>A0A5B2X6Q9_9PSEU</name>
<keyword evidence="2" id="KW-0560">Oxidoreductase</keyword>
<reference evidence="5 6" key="1">
    <citation type="submission" date="2019-09" db="EMBL/GenBank/DDBJ databases">
        <title>Goodfellowia gen. nov., a new genus of the Pseudonocardineae related to Actinoalloteichus, containing Goodfellowia coeruleoviolacea gen. nov., comb. nov. gen. nov., comb. nov.</title>
        <authorList>
            <person name="Labeda D."/>
        </authorList>
    </citation>
    <scope>NUCLEOTIDE SEQUENCE [LARGE SCALE GENOMIC DNA]</scope>
    <source>
        <strain evidence="5 6">AN110305</strain>
    </source>
</reference>
<comment type="similarity">
    <text evidence="1 3">Belongs to the short-chain dehydrogenases/reductases (SDR) family.</text>
</comment>
<dbReference type="PRINTS" id="PR00081">
    <property type="entry name" value="GDHRDH"/>
</dbReference>
<dbReference type="PRINTS" id="PR00080">
    <property type="entry name" value="SDRFAMILY"/>
</dbReference>
<feature type="domain" description="Ketoreductase" evidence="4">
    <location>
        <begin position="9"/>
        <end position="191"/>
    </location>
</feature>
<evidence type="ECO:0000256" key="1">
    <source>
        <dbReference type="ARBA" id="ARBA00006484"/>
    </source>
</evidence>
<dbReference type="InterPro" id="IPR057326">
    <property type="entry name" value="KR_dom"/>
</dbReference>
<dbReference type="EMBL" id="VUOB01000041">
    <property type="protein sequence ID" value="KAA2258903.1"/>
    <property type="molecule type" value="Genomic_DNA"/>
</dbReference>
<evidence type="ECO:0000313" key="5">
    <source>
        <dbReference type="EMBL" id="KAA2258903.1"/>
    </source>
</evidence>
<sequence>MATKPLAGRVAVVTGAASGMGAATALRLAADGASVALLARRADRLEELVRTITSAGGRAIAVAADVTDDEQIAAAAKRVAAELGRVDLLVNNAGVMLADPITDLRADQWQRMIDTNLTGVLRVFAAFLPALVESAEHGTADLLTVSSLGAKVTFPGYSVYGATKAAASYLSQAVRGELAGKGVRVTAIEPGLTRTELADHVDHPELSAQLDGMFEAVPALAAEDIADLIAYTVSRPKHVNLPTVMILPTQQA</sequence>
<dbReference type="GO" id="GO:0016020">
    <property type="term" value="C:membrane"/>
    <property type="evidence" value="ECO:0007669"/>
    <property type="project" value="TreeGrafter"/>
</dbReference>
<evidence type="ECO:0000256" key="3">
    <source>
        <dbReference type="RuleBase" id="RU000363"/>
    </source>
</evidence>
<evidence type="ECO:0000259" key="4">
    <source>
        <dbReference type="SMART" id="SM00822"/>
    </source>
</evidence>
<comment type="caution">
    <text evidence="5">The sequence shown here is derived from an EMBL/GenBank/DDBJ whole genome shotgun (WGS) entry which is preliminary data.</text>
</comment>
<dbReference type="PANTHER" id="PTHR44196">
    <property type="entry name" value="DEHYDROGENASE/REDUCTASE SDR FAMILY MEMBER 7B"/>
    <property type="match status" value="1"/>
</dbReference>
<organism evidence="5 6">
    <name type="scientific">Solihabitans fulvus</name>
    <dbReference type="NCBI Taxonomy" id="1892852"/>
    <lineage>
        <taxon>Bacteria</taxon>
        <taxon>Bacillati</taxon>
        <taxon>Actinomycetota</taxon>
        <taxon>Actinomycetes</taxon>
        <taxon>Pseudonocardiales</taxon>
        <taxon>Pseudonocardiaceae</taxon>
        <taxon>Solihabitans</taxon>
    </lineage>
</organism>
<dbReference type="AlphaFoldDB" id="A0A5B2X6Q9"/>